<dbReference type="Gene3D" id="1.20.1290.10">
    <property type="entry name" value="AhpD-like"/>
    <property type="match status" value="1"/>
</dbReference>
<comment type="catalytic activity">
    <reaction evidence="5">
        <text>a hydroperoxide + L-cysteinyl-[protein] = S-hydroxy-L-cysteinyl-[protein] + an alcohol</text>
        <dbReference type="Rhea" id="RHEA:67124"/>
        <dbReference type="Rhea" id="RHEA-COMP:10131"/>
        <dbReference type="Rhea" id="RHEA-COMP:17193"/>
        <dbReference type="ChEBI" id="CHEBI:29950"/>
        <dbReference type="ChEBI" id="CHEBI:30879"/>
        <dbReference type="ChEBI" id="CHEBI:35924"/>
        <dbReference type="ChEBI" id="CHEBI:61973"/>
    </reaction>
    <physiologicalReaction direction="left-to-right" evidence="5">
        <dbReference type="Rhea" id="RHEA:67125"/>
    </physiologicalReaction>
</comment>
<proteinExistence type="inferred from homology"/>
<evidence type="ECO:0000313" key="7">
    <source>
        <dbReference type="EMBL" id="SSX34819.1"/>
    </source>
</evidence>
<name>A0A336N032_CULSO</name>
<dbReference type="PANTHER" id="PTHR12474:SF0">
    <property type="entry name" value="SESTRIN HOMOLOG"/>
    <property type="match status" value="1"/>
</dbReference>
<comment type="subcellular location">
    <subcellularLocation>
        <location evidence="1">Cytoplasm</location>
    </subcellularLocation>
</comment>
<evidence type="ECO:0000256" key="3">
    <source>
        <dbReference type="ARBA" id="ARBA00022490"/>
    </source>
</evidence>
<evidence type="ECO:0000256" key="2">
    <source>
        <dbReference type="ARBA" id="ARBA00008350"/>
    </source>
</evidence>
<dbReference type="EMBL" id="UFQT01003288">
    <property type="protein sequence ID" value="SSX34819.1"/>
    <property type="molecule type" value="Genomic_DNA"/>
</dbReference>
<evidence type="ECO:0000256" key="5">
    <source>
        <dbReference type="ARBA" id="ARBA00049242"/>
    </source>
</evidence>
<evidence type="ECO:0000313" key="6">
    <source>
        <dbReference type="EMBL" id="SSX33051.1"/>
    </source>
</evidence>
<dbReference type="GO" id="GO:0016239">
    <property type="term" value="P:positive regulation of macroautophagy"/>
    <property type="evidence" value="ECO:0007669"/>
    <property type="project" value="TreeGrafter"/>
</dbReference>
<dbReference type="VEuPathDB" id="VectorBase:CSON005879"/>
<dbReference type="GO" id="GO:0005634">
    <property type="term" value="C:nucleus"/>
    <property type="evidence" value="ECO:0007669"/>
    <property type="project" value="InterPro"/>
</dbReference>
<dbReference type="Pfam" id="PF04636">
    <property type="entry name" value="PA26"/>
    <property type="match status" value="1"/>
</dbReference>
<sequence>MENETLDHVTKVIAYHPRYLEHYLKTQHFILNCDGPLSEPYRHYLAIMAAARHDCSYLVNLHEKKFLQARGDPKWLNGLEFVPQKLRAIYEINKILCHRPWLLNKEHIERLTKGSFNWSLSEVVHAIVILAHFHSLASFVFSCGLTQELDTNTTSSQSIYNSLCNNYSGNNINGINGTNLIESTDQVTIESINHYNQQQIFSPTVPMGQIAKVDALMERMKVLSQKSDECCSETELSNRFKNVEMQAAELSIQTTTTEPPKIYTQYVDDPTFKYQDFARRGAENVPTTFRVQDYSWEDHGLSLVSQLYNDVGYLLDDKFRTAYNLTYYTIAGRQNVDTSKFRRAIWNYIQCIYGIRHDDYDYGEVNQLLDRQLKMFIKTACCFPERITKKDYDSVLLELQHSEKVSDQLN</sequence>
<dbReference type="FunFam" id="1.20.1290.10:FF:000001">
    <property type="entry name" value="Sestrin 1"/>
    <property type="match status" value="1"/>
</dbReference>
<dbReference type="PANTHER" id="PTHR12474">
    <property type="entry name" value="P53 REGULATED PA26 NUCLEAR PROTEIN SESTRIN"/>
    <property type="match status" value="1"/>
</dbReference>
<dbReference type="SUPFAM" id="SSF69118">
    <property type="entry name" value="AhpD-like"/>
    <property type="match status" value="1"/>
</dbReference>
<dbReference type="InterPro" id="IPR006730">
    <property type="entry name" value="Sestrin"/>
</dbReference>
<dbReference type="VEuPathDB" id="VectorBase:CSON008639"/>
<reference evidence="7" key="1">
    <citation type="submission" date="2018-07" db="EMBL/GenBank/DDBJ databases">
        <authorList>
            <person name="Quirk P.G."/>
            <person name="Krulwich T.A."/>
        </authorList>
    </citation>
    <scope>NUCLEOTIDE SEQUENCE</scope>
</reference>
<protein>
    <submittedName>
        <fullName evidence="6">CSON005879 protein</fullName>
    </submittedName>
    <submittedName>
        <fullName evidence="7">CSON008639 protein</fullName>
    </submittedName>
</protein>
<dbReference type="GO" id="GO:1904262">
    <property type="term" value="P:negative regulation of TORC1 signaling"/>
    <property type="evidence" value="ECO:0007669"/>
    <property type="project" value="TreeGrafter"/>
</dbReference>
<organism evidence="7">
    <name type="scientific">Culicoides sonorensis</name>
    <name type="common">Biting midge</name>
    <dbReference type="NCBI Taxonomy" id="179676"/>
    <lineage>
        <taxon>Eukaryota</taxon>
        <taxon>Metazoa</taxon>
        <taxon>Ecdysozoa</taxon>
        <taxon>Arthropoda</taxon>
        <taxon>Hexapoda</taxon>
        <taxon>Insecta</taxon>
        <taxon>Pterygota</taxon>
        <taxon>Neoptera</taxon>
        <taxon>Endopterygota</taxon>
        <taxon>Diptera</taxon>
        <taxon>Nematocera</taxon>
        <taxon>Chironomoidea</taxon>
        <taxon>Ceratopogonidae</taxon>
        <taxon>Ceratopogoninae</taxon>
        <taxon>Culicoides</taxon>
        <taxon>Monoculicoides</taxon>
    </lineage>
</organism>
<dbReference type="GO" id="GO:0071233">
    <property type="term" value="P:cellular response to L-leucine"/>
    <property type="evidence" value="ECO:0007669"/>
    <property type="project" value="TreeGrafter"/>
</dbReference>
<dbReference type="OMA" id="ECSESEM"/>
<evidence type="ECO:0000256" key="4">
    <source>
        <dbReference type="ARBA" id="ARBA00023002"/>
    </source>
</evidence>
<dbReference type="AlphaFoldDB" id="A0A336N032"/>
<dbReference type="GO" id="GO:0005737">
    <property type="term" value="C:cytoplasm"/>
    <property type="evidence" value="ECO:0007669"/>
    <property type="project" value="UniProtKB-SubCell"/>
</dbReference>
<keyword evidence="3" id="KW-0963">Cytoplasm</keyword>
<accession>A0A336N032</accession>
<dbReference type="GO" id="GO:0070728">
    <property type="term" value="F:L-leucine binding"/>
    <property type="evidence" value="ECO:0007669"/>
    <property type="project" value="TreeGrafter"/>
</dbReference>
<dbReference type="GO" id="GO:1990253">
    <property type="term" value="P:cellular response to leucine starvation"/>
    <property type="evidence" value="ECO:0007669"/>
    <property type="project" value="TreeGrafter"/>
</dbReference>
<dbReference type="GO" id="GO:1901031">
    <property type="term" value="P:regulation of response to reactive oxygen species"/>
    <property type="evidence" value="ECO:0007669"/>
    <property type="project" value="InterPro"/>
</dbReference>
<keyword evidence="4" id="KW-0560">Oxidoreductase</keyword>
<dbReference type="GO" id="GO:0016684">
    <property type="term" value="F:oxidoreductase activity, acting on peroxide as acceptor"/>
    <property type="evidence" value="ECO:0007669"/>
    <property type="project" value="TreeGrafter"/>
</dbReference>
<comment type="similarity">
    <text evidence="2">Belongs to the sestrin family.</text>
</comment>
<dbReference type="InterPro" id="IPR029032">
    <property type="entry name" value="AhpD-like"/>
</dbReference>
<gene>
    <name evidence="7" type="primary">CSON008639</name>
    <name evidence="6" type="synonym">CSON005879</name>
</gene>
<dbReference type="EMBL" id="UFQT01002266">
    <property type="protein sequence ID" value="SSX33051.1"/>
    <property type="molecule type" value="Genomic_DNA"/>
</dbReference>
<evidence type="ECO:0000256" key="1">
    <source>
        <dbReference type="ARBA" id="ARBA00004496"/>
    </source>
</evidence>